<evidence type="ECO:0000256" key="1">
    <source>
        <dbReference type="ARBA" id="ARBA00022603"/>
    </source>
</evidence>
<keyword evidence="1" id="KW-0489">Methyltransferase</keyword>
<dbReference type="CDD" id="cd02440">
    <property type="entry name" value="AdoMet_MTases"/>
    <property type="match status" value="1"/>
</dbReference>
<keyword evidence="3" id="KW-0949">S-adenosyl-L-methionine</keyword>
<keyword evidence="7" id="KW-1185">Reference proteome</keyword>
<dbReference type="InterPro" id="IPR012967">
    <property type="entry name" value="COMT_dimerisation"/>
</dbReference>
<dbReference type="Pfam" id="PF00891">
    <property type="entry name" value="Methyltransf_2"/>
    <property type="match status" value="1"/>
</dbReference>
<reference evidence="6 7" key="1">
    <citation type="submission" date="2021-06" db="EMBL/GenBank/DDBJ databases">
        <authorList>
            <person name="Pan X."/>
        </authorList>
    </citation>
    <scope>NUCLEOTIDE SEQUENCE [LARGE SCALE GENOMIC DNA]</scope>
    <source>
        <strain evidence="6 7">4503</strain>
    </source>
</reference>
<feature type="domain" description="O-methyltransferase dimerisation" evidence="5">
    <location>
        <begin position="31"/>
        <end position="95"/>
    </location>
</feature>
<dbReference type="Pfam" id="PF08100">
    <property type="entry name" value="Dimerisation"/>
    <property type="match status" value="1"/>
</dbReference>
<dbReference type="InterPro" id="IPR016461">
    <property type="entry name" value="COMT-like"/>
</dbReference>
<sequence length="341" mass="36707">MTVPPGTDADAMAPDDRLLMNTFMSQYRLPAVVAADRLGLFPALAEAPANGEELARARGLDPHGTSVLLEFLAAIGHLAVHDSRYHLTPSAHAFLLPGSARYWGPMLGLGWDERCAAVRHVVTTGSPHGYRGKGIWETHEHSPRHGVQFARAMHAHSAAPAAVLAARLDLADCASLLEVAGGVGTFAMALARRNPHLKAIVMDLPVVEREANRLLADADLADRIVLRTGDMFTGPWPDGQDRVLLADVLSDWDDERCRALLERARTSLAADGRLLVHQVLPDDAARRSPTVTGYSLALAVMTGGRLRTLPELTRLLTAAGFTDCTTVPVYGYYALVTARPA</sequence>
<dbReference type="PROSITE" id="PS51683">
    <property type="entry name" value="SAM_OMT_II"/>
    <property type="match status" value="1"/>
</dbReference>
<evidence type="ECO:0008006" key="8">
    <source>
        <dbReference type="Google" id="ProtNLM"/>
    </source>
</evidence>
<comment type="caution">
    <text evidence="6">The sequence shown here is derived from an EMBL/GenBank/DDBJ whole genome shotgun (WGS) entry which is preliminary data.</text>
</comment>
<gene>
    <name evidence="6" type="ORF">KN815_08235</name>
</gene>
<evidence type="ECO:0000256" key="2">
    <source>
        <dbReference type="ARBA" id="ARBA00022679"/>
    </source>
</evidence>
<name>A0ABS6CAZ0_9ACTN</name>
<dbReference type="PANTHER" id="PTHR43712:SF2">
    <property type="entry name" value="O-METHYLTRANSFERASE CICE"/>
    <property type="match status" value="1"/>
</dbReference>
<accession>A0ABS6CAZ0</accession>
<evidence type="ECO:0000259" key="5">
    <source>
        <dbReference type="Pfam" id="PF08100"/>
    </source>
</evidence>
<dbReference type="RefSeq" id="WP_216341090.1">
    <property type="nucleotide sequence ID" value="NZ_JAHLEM010000068.1"/>
</dbReference>
<evidence type="ECO:0000313" key="7">
    <source>
        <dbReference type="Proteomes" id="UP000720508"/>
    </source>
</evidence>
<feature type="domain" description="O-methyltransferase C-terminal" evidence="4">
    <location>
        <begin position="131"/>
        <end position="321"/>
    </location>
</feature>
<evidence type="ECO:0000313" key="6">
    <source>
        <dbReference type="EMBL" id="MBU3864069.1"/>
    </source>
</evidence>
<dbReference type="PANTHER" id="PTHR43712">
    <property type="entry name" value="PUTATIVE (AFU_ORTHOLOGUE AFUA_4G14580)-RELATED"/>
    <property type="match status" value="1"/>
</dbReference>
<evidence type="ECO:0000259" key="4">
    <source>
        <dbReference type="Pfam" id="PF00891"/>
    </source>
</evidence>
<dbReference type="InterPro" id="IPR001077">
    <property type="entry name" value="COMT_C"/>
</dbReference>
<proteinExistence type="predicted"/>
<organism evidence="6 7">
    <name type="scientific">Streptomyces niphimycinicus</name>
    <dbReference type="NCBI Taxonomy" id="2842201"/>
    <lineage>
        <taxon>Bacteria</taxon>
        <taxon>Bacillati</taxon>
        <taxon>Actinomycetota</taxon>
        <taxon>Actinomycetes</taxon>
        <taxon>Kitasatosporales</taxon>
        <taxon>Streptomycetaceae</taxon>
        <taxon>Streptomyces</taxon>
    </lineage>
</organism>
<dbReference type="EMBL" id="JAHLEM010000068">
    <property type="protein sequence ID" value="MBU3864069.1"/>
    <property type="molecule type" value="Genomic_DNA"/>
</dbReference>
<evidence type="ECO:0000256" key="3">
    <source>
        <dbReference type="ARBA" id="ARBA00022691"/>
    </source>
</evidence>
<keyword evidence="2" id="KW-0808">Transferase</keyword>
<dbReference type="Proteomes" id="UP000720508">
    <property type="component" value="Unassembled WGS sequence"/>
</dbReference>
<protein>
    <recommendedName>
        <fullName evidence="8">O-methyltransferase</fullName>
    </recommendedName>
</protein>